<dbReference type="CDD" id="cd06464">
    <property type="entry name" value="ACD_sHsps-like"/>
    <property type="match status" value="1"/>
</dbReference>
<dbReference type="InterPro" id="IPR031107">
    <property type="entry name" value="Small_HSP"/>
</dbReference>
<gene>
    <name evidence="4" type="ORF">RT97_04970</name>
</gene>
<keyword evidence="4" id="KW-0346">Stress response</keyword>
<proteinExistence type="inferred from homology"/>
<evidence type="ECO:0000313" key="5">
    <source>
        <dbReference type="Proteomes" id="UP000032067"/>
    </source>
</evidence>
<comment type="similarity">
    <text evidence="1 2">Belongs to the small heat shock protein (HSP20) family.</text>
</comment>
<dbReference type="Gene3D" id="2.60.40.790">
    <property type="match status" value="1"/>
</dbReference>
<dbReference type="RefSeq" id="WP_042577668.1">
    <property type="nucleotide sequence ID" value="NZ_JXQQ01000010.1"/>
</dbReference>
<accession>A0A0D0N1M8</accession>
<dbReference type="Proteomes" id="UP000032067">
    <property type="component" value="Unassembled WGS sequence"/>
</dbReference>
<dbReference type="InterPro" id="IPR008978">
    <property type="entry name" value="HSP20-like_chaperone"/>
</dbReference>
<evidence type="ECO:0000256" key="2">
    <source>
        <dbReference type="RuleBase" id="RU003616"/>
    </source>
</evidence>
<dbReference type="EMBL" id="JXQQ01000010">
    <property type="protein sequence ID" value="KIQ35265.1"/>
    <property type="molecule type" value="Genomic_DNA"/>
</dbReference>
<organism evidence="4 5">
    <name type="scientific">Variovorax paradoxus</name>
    <dbReference type="NCBI Taxonomy" id="34073"/>
    <lineage>
        <taxon>Bacteria</taxon>
        <taxon>Pseudomonadati</taxon>
        <taxon>Pseudomonadota</taxon>
        <taxon>Betaproteobacteria</taxon>
        <taxon>Burkholderiales</taxon>
        <taxon>Comamonadaceae</taxon>
        <taxon>Variovorax</taxon>
    </lineage>
</organism>
<reference evidence="4 5" key="1">
    <citation type="submission" date="2014-12" db="EMBL/GenBank/DDBJ databases">
        <title>16Stimator: statistical estimation of ribosomal gene copy numbers from draft genome assemblies.</title>
        <authorList>
            <person name="Perisin M.A."/>
            <person name="Vetter M."/>
            <person name="Gilbert J.A."/>
            <person name="Bergelson J."/>
        </authorList>
    </citation>
    <scope>NUCLEOTIDE SEQUENCE [LARGE SCALE GENOMIC DNA]</scope>
    <source>
        <strain evidence="4 5">MEDvA23</strain>
    </source>
</reference>
<comment type="caution">
    <text evidence="4">The sequence shown here is derived from an EMBL/GenBank/DDBJ whole genome shotgun (WGS) entry which is preliminary data.</text>
</comment>
<dbReference type="AlphaFoldDB" id="A0A0D0N1M8"/>
<evidence type="ECO:0000313" key="4">
    <source>
        <dbReference type="EMBL" id="KIQ35265.1"/>
    </source>
</evidence>
<dbReference type="PANTHER" id="PTHR11527">
    <property type="entry name" value="HEAT-SHOCK PROTEIN 20 FAMILY MEMBER"/>
    <property type="match status" value="1"/>
</dbReference>
<evidence type="ECO:0000256" key="1">
    <source>
        <dbReference type="PROSITE-ProRule" id="PRU00285"/>
    </source>
</evidence>
<feature type="domain" description="SHSP" evidence="3">
    <location>
        <begin position="33"/>
        <end position="145"/>
    </location>
</feature>
<evidence type="ECO:0000259" key="3">
    <source>
        <dbReference type="PROSITE" id="PS01031"/>
    </source>
</evidence>
<dbReference type="PROSITE" id="PS01031">
    <property type="entry name" value="SHSP"/>
    <property type="match status" value="1"/>
</dbReference>
<sequence>MYRSFFPRDIFAEFDRLQRDMQQAFDLAPTIRGMGSNGFPALNVGATPEAVEIYAFAPGVDPASLEVNLERGLLTIAGERKGVLPAADAKAAVHINERFDGAFRRMLTLPDDADPEAVDAKLRDGVLRITVQRRAAAQPRRISIQ</sequence>
<name>A0A0D0N1M8_VARPD</name>
<dbReference type="SUPFAM" id="SSF49764">
    <property type="entry name" value="HSP20-like chaperones"/>
    <property type="match status" value="1"/>
</dbReference>
<dbReference type="Pfam" id="PF00011">
    <property type="entry name" value="HSP20"/>
    <property type="match status" value="1"/>
</dbReference>
<protein>
    <submittedName>
        <fullName evidence="4">Heat shock Hsp20</fullName>
    </submittedName>
</protein>
<dbReference type="InterPro" id="IPR002068">
    <property type="entry name" value="A-crystallin/Hsp20_dom"/>
</dbReference>
<dbReference type="OrthoDB" id="5295562at2"/>